<dbReference type="PROSITE" id="PS50893">
    <property type="entry name" value="ABC_TRANSPORTER_2"/>
    <property type="match status" value="1"/>
</dbReference>
<comment type="similarity">
    <text evidence="1">Belongs to the ABC transporter superfamily.</text>
</comment>
<dbReference type="InterPro" id="IPR027417">
    <property type="entry name" value="P-loop_NTPase"/>
</dbReference>
<dbReference type="Pfam" id="PF00005">
    <property type="entry name" value="ABC_tran"/>
    <property type="match status" value="1"/>
</dbReference>
<evidence type="ECO:0000313" key="8">
    <source>
        <dbReference type="Proteomes" id="UP000290204"/>
    </source>
</evidence>
<keyword evidence="5 7" id="KW-0067">ATP-binding</keyword>
<dbReference type="InterPro" id="IPR017871">
    <property type="entry name" value="ABC_transporter-like_CS"/>
</dbReference>
<dbReference type="OrthoDB" id="750260at2"/>
<sequence>MYSVEVQHISKSYTVKKATTPALKDISFAVKKGELFGIIGPDGAGKTSLFRILTTLLLADEGTATVEGLDVVKAYKAIREQVGYMPGRFSLYQDLTVKENLDFFATIFNTSVEENYDLIKDIYVQIEPFRDRKAGKLSGGMKQKLALSCALIHRPKVLFLDEPTTGVDAVSRKEFWEMLKRLKEQGITILVSTPYMDEAEMCDRVALMQNGSILSIDTPQQIVASFAQTMLAVRSASMLQLLNKVRASSFVENAYPSGIYHHVILKQQATADQLQQELSAAAFADLEIKKGQPTIEDCFMQLMRI</sequence>
<name>A0A4Q1CNM3_9BACT</name>
<evidence type="ECO:0000256" key="5">
    <source>
        <dbReference type="ARBA" id="ARBA00022840"/>
    </source>
</evidence>
<evidence type="ECO:0000259" key="6">
    <source>
        <dbReference type="PROSITE" id="PS50893"/>
    </source>
</evidence>
<gene>
    <name evidence="7" type="ORF">ESA94_06945</name>
</gene>
<dbReference type="PANTHER" id="PTHR42711:SF5">
    <property type="entry name" value="ABC TRANSPORTER ATP-BINDING PROTEIN NATA"/>
    <property type="match status" value="1"/>
</dbReference>
<dbReference type="GO" id="GO:0005524">
    <property type="term" value="F:ATP binding"/>
    <property type="evidence" value="ECO:0007669"/>
    <property type="project" value="UniProtKB-KW"/>
</dbReference>
<organism evidence="7 8">
    <name type="scientific">Lacibacter luteus</name>
    <dbReference type="NCBI Taxonomy" id="2508719"/>
    <lineage>
        <taxon>Bacteria</taxon>
        <taxon>Pseudomonadati</taxon>
        <taxon>Bacteroidota</taxon>
        <taxon>Chitinophagia</taxon>
        <taxon>Chitinophagales</taxon>
        <taxon>Chitinophagaceae</taxon>
        <taxon>Lacibacter</taxon>
    </lineage>
</organism>
<dbReference type="CDD" id="cd03230">
    <property type="entry name" value="ABC_DR_subfamily_A"/>
    <property type="match status" value="1"/>
</dbReference>
<proteinExistence type="inferred from homology"/>
<evidence type="ECO:0000256" key="2">
    <source>
        <dbReference type="ARBA" id="ARBA00022448"/>
    </source>
</evidence>
<evidence type="ECO:0000256" key="1">
    <source>
        <dbReference type="ARBA" id="ARBA00005417"/>
    </source>
</evidence>
<accession>A0A4Q1CNM3</accession>
<evidence type="ECO:0000256" key="4">
    <source>
        <dbReference type="ARBA" id="ARBA00022741"/>
    </source>
</evidence>
<dbReference type="SUPFAM" id="SSF52540">
    <property type="entry name" value="P-loop containing nucleoside triphosphate hydrolases"/>
    <property type="match status" value="1"/>
</dbReference>
<protein>
    <submittedName>
        <fullName evidence="7">ABC transporter ATP-binding protein</fullName>
    </submittedName>
</protein>
<dbReference type="RefSeq" id="WP_129130098.1">
    <property type="nucleotide sequence ID" value="NZ_SDHW01000001.1"/>
</dbReference>
<dbReference type="InterPro" id="IPR003593">
    <property type="entry name" value="AAA+_ATPase"/>
</dbReference>
<keyword evidence="8" id="KW-1185">Reference proteome</keyword>
<dbReference type="EMBL" id="SDHW01000001">
    <property type="protein sequence ID" value="RXK62728.1"/>
    <property type="molecule type" value="Genomic_DNA"/>
</dbReference>
<comment type="caution">
    <text evidence="7">The sequence shown here is derived from an EMBL/GenBank/DDBJ whole genome shotgun (WGS) entry which is preliminary data.</text>
</comment>
<dbReference type="PROSITE" id="PS00211">
    <property type="entry name" value="ABC_TRANSPORTER_1"/>
    <property type="match status" value="1"/>
</dbReference>
<dbReference type="GO" id="GO:0016887">
    <property type="term" value="F:ATP hydrolysis activity"/>
    <property type="evidence" value="ECO:0007669"/>
    <property type="project" value="InterPro"/>
</dbReference>
<feature type="domain" description="ABC transporter" evidence="6">
    <location>
        <begin position="4"/>
        <end position="235"/>
    </location>
</feature>
<keyword evidence="2" id="KW-0813">Transport</keyword>
<evidence type="ECO:0000256" key="3">
    <source>
        <dbReference type="ARBA" id="ARBA00022458"/>
    </source>
</evidence>
<reference evidence="7 8" key="1">
    <citation type="submission" date="2019-01" db="EMBL/GenBank/DDBJ databases">
        <title>Lacibacter sp. strain TTM-7.</title>
        <authorList>
            <person name="Chen W.-M."/>
        </authorList>
    </citation>
    <scope>NUCLEOTIDE SEQUENCE [LARGE SCALE GENOMIC DNA]</scope>
    <source>
        <strain evidence="7 8">TTM-7</strain>
    </source>
</reference>
<dbReference type="SMART" id="SM00382">
    <property type="entry name" value="AAA"/>
    <property type="match status" value="1"/>
</dbReference>
<dbReference type="InterPro" id="IPR003439">
    <property type="entry name" value="ABC_transporter-like_ATP-bd"/>
</dbReference>
<dbReference type="Proteomes" id="UP000290204">
    <property type="component" value="Unassembled WGS sequence"/>
</dbReference>
<evidence type="ECO:0000313" key="7">
    <source>
        <dbReference type="EMBL" id="RXK62728.1"/>
    </source>
</evidence>
<dbReference type="AlphaFoldDB" id="A0A4Q1CNM3"/>
<keyword evidence="3" id="KW-0536">Nodulation</keyword>
<dbReference type="PANTHER" id="PTHR42711">
    <property type="entry name" value="ABC TRANSPORTER ATP-BINDING PROTEIN"/>
    <property type="match status" value="1"/>
</dbReference>
<keyword evidence="4" id="KW-0547">Nucleotide-binding</keyword>
<dbReference type="InterPro" id="IPR050763">
    <property type="entry name" value="ABC_transporter_ATP-binding"/>
</dbReference>
<dbReference type="Gene3D" id="3.40.50.300">
    <property type="entry name" value="P-loop containing nucleotide triphosphate hydrolases"/>
    <property type="match status" value="1"/>
</dbReference>